<gene>
    <name evidence="1" type="ORF">BC351_00900</name>
</gene>
<keyword evidence="2" id="KW-1185">Reference proteome</keyword>
<protein>
    <submittedName>
        <fullName evidence="1">Uncharacterized protein</fullName>
    </submittedName>
</protein>
<name>A0A1V4HSD4_9BACL</name>
<proteinExistence type="predicted"/>
<accession>A0A1V4HSD4</accession>
<evidence type="ECO:0000313" key="2">
    <source>
        <dbReference type="Proteomes" id="UP000190626"/>
    </source>
</evidence>
<organism evidence="1 2">
    <name type="scientific">Paenibacillus ferrarius</name>
    <dbReference type="NCBI Taxonomy" id="1469647"/>
    <lineage>
        <taxon>Bacteria</taxon>
        <taxon>Bacillati</taxon>
        <taxon>Bacillota</taxon>
        <taxon>Bacilli</taxon>
        <taxon>Bacillales</taxon>
        <taxon>Paenibacillaceae</taxon>
        <taxon>Paenibacillus</taxon>
    </lineage>
</organism>
<dbReference type="Proteomes" id="UP000190626">
    <property type="component" value="Unassembled WGS sequence"/>
</dbReference>
<dbReference type="OrthoDB" id="6444323at2"/>
<evidence type="ECO:0000313" key="1">
    <source>
        <dbReference type="EMBL" id="OPH61830.1"/>
    </source>
</evidence>
<sequence>MEDMSPLYITGATIKNLVKKLNLPALHPYSQDWELESADSSRVLEFINFYENQALNENEQFGLMALIISSYDDYLAIGNEPDLVWTKIRYNLLKEFLIHKNTILYWAVLDETEIDNCFAVTPLIREVLAYKYK</sequence>
<dbReference type="STRING" id="1469647.BC351_00900"/>
<dbReference type="RefSeq" id="WP_079408831.1">
    <property type="nucleotide sequence ID" value="NZ_MBTG01000001.1"/>
</dbReference>
<dbReference type="AlphaFoldDB" id="A0A1V4HSD4"/>
<reference evidence="2" key="1">
    <citation type="submission" date="2016-07" db="EMBL/GenBank/DDBJ databases">
        <authorList>
            <person name="Florea S."/>
            <person name="Webb J.S."/>
            <person name="Jaromczyk J."/>
            <person name="Schardl C.L."/>
        </authorList>
    </citation>
    <scope>NUCLEOTIDE SEQUENCE [LARGE SCALE GENOMIC DNA]</scope>
    <source>
        <strain evidence="2">CY1</strain>
    </source>
</reference>
<dbReference type="EMBL" id="MBTG01000001">
    <property type="protein sequence ID" value="OPH61830.1"/>
    <property type="molecule type" value="Genomic_DNA"/>
</dbReference>
<comment type="caution">
    <text evidence="1">The sequence shown here is derived from an EMBL/GenBank/DDBJ whole genome shotgun (WGS) entry which is preliminary data.</text>
</comment>